<keyword evidence="2" id="KW-1185">Reference proteome</keyword>
<dbReference type="EMBL" id="JAHXZJ010001492">
    <property type="protein sequence ID" value="KAH0551894.1"/>
    <property type="molecule type" value="Genomic_DNA"/>
</dbReference>
<dbReference type="AlphaFoldDB" id="A0AAV7IHE6"/>
<name>A0AAV7IHE6_COTGL</name>
<dbReference type="Proteomes" id="UP000826195">
    <property type="component" value="Unassembled WGS sequence"/>
</dbReference>
<organism evidence="1 2">
    <name type="scientific">Cotesia glomerata</name>
    <name type="common">Lepidopteran parasitic wasp</name>
    <name type="synonym">Apanteles glomeratus</name>
    <dbReference type="NCBI Taxonomy" id="32391"/>
    <lineage>
        <taxon>Eukaryota</taxon>
        <taxon>Metazoa</taxon>
        <taxon>Ecdysozoa</taxon>
        <taxon>Arthropoda</taxon>
        <taxon>Hexapoda</taxon>
        <taxon>Insecta</taxon>
        <taxon>Pterygota</taxon>
        <taxon>Neoptera</taxon>
        <taxon>Endopterygota</taxon>
        <taxon>Hymenoptera</taxon>
        <taxon>Apocrita</taxon>
        <taxon>Ichneumonoidea</taxon>
        <taxon>Braconidae</taxon>
        <taxon>Microgastrinae</taxon>
        <taxon>Cotesia</taxon>
    </lineage>
</organism>
<reference evidence="1 2" key="1">
    <citation type="journal article" date="2021" name="J. Hered.">
        <title>A chromosome-level genome assembly of the parasitoid wasp, Cotesia glomerata (Hymenoptera: Braconidae).</title>
        <authorList>
            <person name="Pinto B.J."/>
            <person name="Weis J.J."/>
            <person name="Gamble T."/>
            <person name="Ode P.J."/>
            <person name="Paul R."/>
            <person name="Zaspel J.M."/>
        </authorList>
    </citation>
    <scope>NUCLEOTIDE SEQUENCE [LARGE SCALE GENOMIC DNA]</scope>
    <source>
        <strain evidence="1">CgM1</strain>
    </source>
</reference>
<comment type="caution">
    <text evidence="1">The sequence shown here is derived from an EMBL/GenBank/DDBJ whole genome shotgun (WGS) entry which is preliminary data.</text>
</comment>
<proteinExistence type="predicted"/>
<protein>
    <submittedName>
        <fullName evidence="1">Uncharacterized protein</fullName>
    </submittedName>
</protein>
<accession>A0AAV7IHE6</accession>
<gene>
    <name evidence="1" type="ORF">KQX54_002670</name>
</gene>
<evidence type="ECO:0000313" key="1">
    <source>
        <dbReference type="EMBL" id="KAH0551894.1"/>
    </source>
</evidence>
<sequence length="88" mass="10020">MEKSSQYYLKLKTPRLRRNNMGYADPELSLSIPIADSSGLVFYRSRGVQRPCGHVRFTVESVADLGGELPKGRTETVRLNRVTRTRVH</sequence>
<evidence type="ECO:0000313" key="2">
    <source>
        <dbReference type="Proteomes" id="UP000826195"/>
    </source>
</evidence>